<dbReference type="RefSeq" id="XP_008088689.1">
    <property type="nucleotide sequence ID" value="XM_008090498.1"/>
</dbReference>
<accession>S3CXN6</accession>
<evidence type="ECO:0000313" key="3">
    <source>
        <dbReference type="Proteomes" id="UP000016922"/>
    </source>
</evidence>
<keyword evidence="3" id="KW-1185">Reference proteome</keyword>
<feature type="region of interest" description="Disordered" evidence="1">
    <location>
        <begin position="69"/>
        <end position="127"/>
    </location>
</feature>
<feature type="compositionally biased region" description="Polar residues" evidence="1">
    <location>
        <begin position="76"/>
        <end position="93"/>
    </location>
</feature>
<evidence type="ECO:0000313" key="2">
    <source>
        <dbReference type="EMBL" id="EPE24601.1"/>
    </source>
</evidence>
<protein>
    <submittedName>
        <fullName evidence="2">Uncharacterized protein</fullName>
    </submittedName>
</protein>
<dbReference type="Proteomes" id="UP000016922">
    <property type="component" value="Unassembled WGS sequence"/>
</dbReference>
<feature type="compositionally biased region" description="Basic and acidic residues" evidence="1">
    <location>
        <begin position="94"/>
        <end position="105"/>
    </location>
</feature>
<organism evidence="2 3">
    <name type="scientific">Glarea lozoyensis (strain ATCC 20868 / MF5171)</name>
    <dbReference type="NCBI Taxonomy" id="1116229"/>
    <lineage>
        <taxon>Eukaryota</taxon>
        <taxon>Fungi</taxon>
        <taxon>Dikarya</taxon>
        <taxon>Ascomycota</taxon>
        <taxon>Pezizomycotina</taxon>
        <taxon>Leotiomycetes</taxon>
        <taxon>Helotiales</taxon>
        <taxon>Helotiaceae</taxon>
        <taxon>Glarea</taxon>
    </lineage>
</organism>
<evidence type="ECO:0000256" key="1">
    <source>
        <dbReference type="SAM" id="MobiDB-lite"/>
    </source>
</evidence>
<gene>
    <name evidence="2" type="ORF">GLAREA_08454</name>
</gene>
<dbReference type="HOGENOM" id="CLU_1970785_0_0_1"/>
<sequence>MLFVAQLRYTGASDEKWTRNKEGLSAKETTDDHVRNASSQIIVGEGSGSSKTQIDEKPWISARSLRSPLYQKAKHTSPSQIPSRYPSTTLHISESSETRHSRSDPEQTQSLHLGTASSFKEERSKLA</sequence>
<feature type="compositionally biased region" description="Polar residues" evidence="1">
    <location>
        <begin position="106"/>
        <end position="118"/>
    </location>
</feature>
<dbReference type="GeneID" id="19467502"/>
<name>S3CXN6_GLAL2</name>
<dbReference type="AlphaFoldDB" id="S3CXN6"/>
<proteinExistence type="predicted"/>
<dbReference type="KEGG" id="glz:GLAREA_08454"/>
<reference evidence="2 3" key="1">
    <citation type="journal article" date="2013" name="BMC Genomics">
        <title>Genomics-driven discovery of the pneumocandin biosynthetic gene cluster in the fungus Glarea lozoyensis.</title>
        <authorList>
            <person name="Chen L."/>
            <person name="Yue Q."/>
            <person name="Zhang X."/>
            <person name="Xiang M."/>
            <person name="Wang C."/>
            <person name="Li S."/>
            <person name="Che Y."/>
            <person name="Ortiz-Lopez F.J."/>
            <person name="Bills G.F."/>
            <person name="Liu X."/>
            <person name="An Z."/>
        </authorList>
    </citation>
    <scope>NUCLEOTIDE SEQUENCE [LARGE SCALE GENOMIC DNA]</scope>
    <source>
        <strain evidence="3">ATCC 20868 / MF5171</strain>
    </source>
</reference>
<dbReference type="EMBL" id="KE145373">
    <property type="protein sequence ID" value="EPE24601.1"/>
    <property type="molecule type" value="Genomic_DNA"/>
</dbReference>